<dbReference type="InterPro" id="IPR036086">
    <property type="entry name" value="ParB/Sulfiredoxin_sf"/>
</dbReference>
<feature type="domain" description="ParB-like N-terminal" evidence="1">
    <location>
        <begin position="84"/>
        <end position="130"/>
    </location>
</feature>
<name>A0ABW3V2H9_9HYPH</name>
<dbReference type="RefSeq" id="WP_289388428.1">
    <property type="nucleotide sequence ID" value="NZ_JAUCBM010000012.1"/>
</dbReference>
<evidence type="ECO:0000259" key="1">
    <source>
        <dbReference type="Pfam" id="PF02195"/>
    </source>
</evidence>
<keyword evidence="3" id="KW-1185">Reference proteome</keyword>
<dbReference type="SUPFAM" id="SSF110849">
    <property type="entry name" value="ParB/Sulfiredoxin"/>
    <property type="match status" value="1"/>
</dbReference>
<dbReference type="Pfam" id="PF02195">
    <property type="entry name" value="ParB_N"/>
    <property type="match status" value="1"/>
</dbReference>
<dbReference type="Proteomes" id="UP001597263">
    <property type="component" value="Unassembled WGS sequence"/>
</dbReference>
<dbReference type="InterPro" id="IPR003115">
    <property type="entry name" value="ParB_N"/>
</dbReference>
<evidence type="ECO:0000313" key="2">
    <source>
        <dbReference type="EMBL" id="MFD1226704.1"/>
    </source>
</evidence>
<reference evidence="3" key="1">
    <citation type="journal article" date="2019" name="Int. J. Syst. Evol. Microbiol.">
        <title>The Global Catalogue of Microorganisms (GCM) 10K type strain sequencing project: providing services to taxonomists for standard genome sequencing and annotation.</title>
        <authorList>
            <consortium name="The Broad Institute Genomics Platform"/>
            <consortium name="The Broad Institute Genome Sequencing Center for Infectious Disease"/>
            <person name="Wu L."/>
            <person name="Ma J."/>
        </authorList>
    </citation>
    <scope>NUCLEOTIDE SEQUENCE [LARGE SCALE GENOMIC DNA]</scope>
    <source>
        <strain evidence="3">CCUG 49584</strain>
    </source>
</reference>
<proteinExistence type="predicted"/>
<dbReference type="EMBL" id="JBHTMA010000032">
    <property type="protein sequence ID" value="MFD1226704.1"/>
    <property type="molecule type" value="Genomic_DNA"/>
</dbReference>
<sequence>MAACDWSTNDGWPSLNLKGTDMRAVTITVKDKITPPQDLGAPPMLNWLPIGDLVIDDQYQRELNRANWSAIIKIARDFHWSRFSPVFVAPSLGGKYAIIDGQHRTHAAALCGIEAVPCQIVQMDAKQQAASFAAINGMATKVTPYQIFRAGLAAGEAWAVDCADACSDAGCRLMTSYVSGEGKKPGQITTISLIRSHVDKGRRASVTLALRGVRNSEFGKDAAAYATEVLKPLFAAVVDRPWLVKNGTDLTGFMDDFDIYSALDNAAEFAKRKRRESVDISRFDIATADIGSALDKAFPQRMALPVSAGVRHG</sequence>
<organism evidence="2 3">
    <name type="scientific">Pseudochrobactrum kiredjianiae</name>
    <dbReference type="NCBI Taxonomy" id="386305"/>
    <lineage>
        <taxon>Bacteria</taxon>
        <taxon>Pseudomonadati</taxon>
        <taxon>Pseudomonadota</taxon>
        <taxon>Alphaproteobacteria</taxon>
        <taxon>Hyphomicrobiales</taxon>
        <taxon>Brucellaceae</taxon>
        <taxon>Pseudochrobactrum</taxon>
    </lineage>
</organism>
<evidence type="ECO:0000313" key="3">
    <source>
        <dbReference type="Proteomes" id="UP001597263"/>
    </source>
</evidence>
<accession>A0ABW3V2H9</accession>
<protein>
    <submittedName>
        <fullName evidence="2">ParB N-terminal domain-containing protein</fullName>
    </submittedName>
</protein>
<dbReference type="Gene3D" id="3.90.1530.10">
    <property type="entry name" value="Conserved hypothetical protein from pyrococcus furiosus pfu- 392566-001, ParB domain"/>
    <property type="match status" value="1"/>
</dbReference>
<comment type="caution">
    <text evidence="2">The sequence shown here is derived from an EMBL/GenBank/DDBJ whole genome shotgun (WGS) entry which is preliminary data.</text>
</comment>
<gene>
    <name evidence="2" type="ORF">ACFQ35_06000</name>
</gene>